<keyword evidence="6" id="KW-0646">Protease inhibitor</keyword>
<feature type="compositionally biased region" description="Basic and acidic residues" evidence="12">
    <location>
        <begin position="943"/>
        <end position="964"/>
    </location>
</feature>
<comment type="similarity">
    <text evidence="2">Belongs to the protease inhibitor I27 (calpastatin) family.</text>
</comment>
<evidence type="ECO:0000256" key="8">
    <source>
        <dbReference type="ARBA" id="ARBA00022737"/>
    </source>
</evidence>
<dbReference type="PANTHER" id="PTHR10077:SF0">
    <property type="entry name" value="CALPASTATIN"/>
    <property type="match status" value="1"/>
</dbReference>
<gene>
    <name evidence="13" type="primary">cast</name>
</gene>
<organism evidence="13 14">
    <name type="scientific">Dicentrarchus labrax</name>
    <name type="common">European seabass</name>
    <name type="synonym">Morone labrax</name>
    <dbReference type="NCBI Taxonomy" id="13489"/>
    <lineage>
        <taxon>Eukaryota</taxon>
        <taxon>Metazoa</taxon>
        <taxon>Chordata</taxon>
        <taxon>Craniata</taxon>
        <taxon>Vertebrata</taxon>
        <taxon>Euteleostomi</taxon>
        <taxon>Actinopterygii</taxon>
        <taxon>Neopterygii</taxon>
        <taxon>Teleostei</taxon>
        <taxon>Neoteleostei</taxon>
        <taxon>Acanthomorphata</taxon>
        <taxon>Eupercaria</taxon>
        <taxon>Moronidae</taxon>
        <taxon>Dicentrarchus</taxon>
    </lineage>
</organism>
<evidence type="ECO:0000256" key="10">
    <source>
        <dbReference type="ARBA" id="ARBA00022990"/>
    </source>
</evidence>
<feature type="compositionally biased region" description="Basic and acidic residues" evidence="12">
    <location>
        <begin position="916"/>
        <end position="930"/>
    </location>
</feature>
<feature type="region of interest" description="Disordered" evidence="12">
    <location>
        <begin position="124"/>
        <end position="183"/>
    </location>
</feature>
<feature type="compositionally biased region" description="Basic residues" evidence="12">
    <location>
        <begin position="1201"/>
        <end position="1212"/>
    </location>
</feature>
<proteinExistence type="inferred from homology"/>
<feature type="compositionally biased region" description="Basic and acidic residues" evidence="12">
    <location>
        <begin position="593"/>
        <end position="615"/>
    </location>
</feature>
<dbReference type="AlphaFoldDB" id="A0A8C4INJ2"/>
<evidence type="ECO:0000256" key="1">
    <source>
        <dbReference type="ARBA" id="ARBA00002637"/>
    </source>
</evidence>
<feature type="compositionally biased region" description="Basic and acidic residues" evidence="12">
    <location>
        <begin position="482"/>
        <end position="491"/>
    </location>
</feature>
<feature type="compositionally biased region" description="Low complexity" evidence="12">
    <location>
        <begin position="989"/>
        <end position="1007"/>
    </location>
</feature>
<evidence type="ECO:0000256" key="12">
    <source>
        <dbReference type="SAM" id="MobiDB-lite"/>
    </source>
</evidence>
<evidence type="ECO:0000256" key="6">
    <source>
        <dbReference type="ARBA" id="ARBA00022690"/>
    </source>
</evidence>
<feature type="region of interest" description="Disordered" evidence="12">
    <location>
        <begin position="566"/>
        <end position="585"/>
    </location>
</feature>
<sequence length="1242" mass="128699">MWPLIRSVSVHGQLTSLYSPENYGPATSTSEPFPLCPLCSPTTPPPFSPSLSLSLSLSCSLPCVLEICCKPTDKAEADRHTHTHTHTDSEALSANMGQILSWIRGPRDGPALRDVAVEEQIHGNYRPLPLPRQNFYQSQPSQPTPKPAAQVSTVKPAQFERASSGSTMATKPGGVSTTTGGAAGSGVTAGGSVSVGNAGRVAPKAQPETNTTLAGATVIDMSSAGGTVVDMTSAGSRGGPKEMSKTAPVSQVKVTATVPSPAAGAAAATGTAATTAVTKAKESPKDTVKSAIPITTLKADVPKVDPAITSKPAVAGSVSVQGKKEAKPTQTKVQVEVPPTATKGAKEAPAVDPFDALASILPPADSVAPPQPVYTGPEVVEHAITSERGQKCGERDDTLPPGYRFKDMGPVPADVKPKDVPKPLSTDEALDSLTAGFMSSAPAAPNKQEKKDHVGSISASSAGPSNFAPPPVKKTVCPAPPADKKAKMEKVSDDFSLEAGLPSASTKKGAPLVAVCPPADKKAKMEKAPDSFSVMAGLDTKVETKPKTDDGDMSLDALSALGDTLAADKPKPELPKLRPEDIVSEDKLNKDKGVLVGEREDTLPPEYRFKEDKLKKLPAPKPEPTMGTGEALDILTGDLMTSSAAPAVQAPPAQKAPVVPPADTKAKMGKVPDDFSLEAGLSATTVKKVESSAAPPVAMFPALPADKKATGKDAKADLGDMSLDALSALGDTLAADKPKPELPKLRPEDIVSEDKLNKEKGVLVGEREDTLPPEYRFKEDELKKLPAPKPEPTMGTGEALDILTGDLMTSSAAPSVQAPVVTPSAPAAQSKVEDLSALDLLAGDFVAPAKASGVHAPAPPSTKKTPQKMVCPLEQPSSVDVLPALPRQAKPKTKNSTDDPMSLDALSALGDSLAADEPKPELPKLRPEDIVSENKLKKEKGVLVGEREDTLPPEYRFKEDELKKLPAPKPEPTMETGEALDFLTGDLMTPSAAPSVQAPVVTPTAPPAQSSADFALDALAGDFVASTAAPAVKSACVPTETAPQLSAGADDALHALSDTLMDITPAPQPAPVPTKDIVKENAAVEKKLIKMGERDDTLPPEYRPTEEDLMKMAEAKGKEAAAPKEKTMDDKTALDLLSGDFSAAPKAAAPVASSAAATKLEPPVLDSDPLKPMAGPVLDSLAGTLLPDASELKSKTDKPKGKSKSKSRSKKHHAEEPSAADELSAQLSSDVVPTSTKKGGKS</sequence>
<feature type="region of interest" description="Disordered" evidence="12">
    <location>
        <begin position="386"/>
        <end position="491"/>
    </location>
</feature>
<feature type="region of interest" description="Disordered" evidence="12">
    <location>
        <begin position="851"/>
        <end position="930"/>
    </location>
</feature>
<feature type="compositionally biased region" description="Basic and acidic residues" evidence="12">
    <location>
        <begin position="1190"/>
        <end position="1200"/>
    </location>
</feature>
<keyword evidence="7" id="KW-0789">Thiol protease inhibitor</keyword>
<keyword evidence="8" id="KW-0677">Repeat</keyword>
<evidence type="ECO:0000256" key="3">
    <source>
        <dbReference type="ARBA" id="ARBA00017619"/>
    </source>
</evidence>
<feature type="region of interest" description="Disordered" evidence="12">
    <location>
        <begin position="593"/>
        <end position="630"/>
    </location>
</feature>
<feature type="region of interest" description="Disordered" evidence="12">
    <location>
        <begin position="643"/>
        <end position="670"/>
    </location>
</feature>
<dbReference type="PANTHER" id="PTHR10077">
    <property type="entry name" value="CALPASTATIN"/>
    <property type="match status" value="1"/>
</dbReference>
<evidence type="ECO:0000256" key="9">
    <source>
        <dbReference type="ARBA" id="ARBA00022843"/>
    </source>
</evidence>
<feature type="region of interest" description="Disordered" evidence="12">
    <location>
        <begin position="734"/>
        <end position="753"/>
    </location>
</feature>
<feature type="compositionally biased region" description="Basic and acidic residues" evidence="12">
    <location>
        <begin position="761"/>
        <end position="784"/>
    </location>
</feature>
<dbReference type="GO" id="GO:0010859">
    <property type="term" value="F:calcium-dependent cysteine-type endopeptidase inhibitor activity"/>
    <property type="evidence" value="ECO:0007669"/>
    <property type="project" value="TreeGrafter"/>
</dbReference>
<keyword evidence="9" id="KW-0832">Ubl conjugation</keyword>
<feature type="compositionally biased region" description="Polar residues" evidence="12">
    <location>
        <begin position="150"/>
        <end position="169"/>
    </location>
</feature>
<feature type="compositionally biased region" description="Polar residues" evidence="12">
    <location>
        <begin position="1225"/>
        <end position="1242"/>
    </location>
</feature>
<keyword evidence="4" id="KW-1017">Isopeptide bond</keyword>
<evidence type="ECO:0000313" key="14">
    <source>
        <dbReference type="Proteomes" id="UP000694389"/>
    </source>
</evidence>
<evidence type="ECO:0000256" key="11">
    <source>
        <dbReference type="ARBA" id="ARBA00033013"/>
    </source>
</evidence>
<evidence type="ECO:0000256" key="5">
    <source>
        <dbReference type="ARBA" id="ARBA00022553"/>
    </source>
</evidence>
<evidence type="ECO:0000313" key="13">
    <source>
        <dbReference type="Ensembl" id="ENSDLAP00005058250.2"/>
    </source>
</evidence>
<keyword evidence="5" id="KW-0597">Phosphoprotein</keyword>
<feature type="compositionally biased region" description="Basic and acidic residues" evidence="12">
    <location>
        <begin position="386"/>
        <end position="398"/>
    </location>
</feature>
<comment type="function">
    <text evidence="1">Specific inhibition of calpain (calcium-dependent cysteine protease). Plays a key role in postmortem tenderization of meat and have been proposed to be involved in muscle protein degradation in living tissue.</text>
</comment>
<name>A0A8C4INJ2_DICLA</name>
<keyword evidence="14" id="KW-1185">Reference proteome</keyword>
<dbReference type="Proteomes" id="UP000694389">
    <property type="component" value="Unassembled WGS sequence"/>
</dbReference>
<protein>
    <recommendedName>
        <fullName evidence="3">Calpastatin</fullName>
    </recommendedName>
    <alternativeName>
        <fullName evidence="11">Calpain inhibitor</fullName>
    </alternativeName>
</protein>
<feature type="region of interest" description="Disordered" evidence="12">
    <location>
        <begin position="943"/>
        <end position="976"/>
    </location>
</feature>
<evidence type="ECO:0000256" key="2">
    <source>
        <dbReference type="ARBA" id="ARBA00009487"/>
    </source>
</evidence>
<feature type="compositionally biased region" description="Low complexity" evidence="12">
    <location>
        <begin position="644"/>
        <end position="657"/>
    </location>
</feature>
<accession>A0A8C4INJ2</accession>
<feature type="compositionally biased region" description="Low complexity" evidence="12">
    <location>
        <begin position="1144"/>
        <end position="1157"/>
    </location>
</feature>
<evidence type="ECO:0000256" key="7">
    <source>
        <dbReference type="ARBA" id="ARBA00022704"/>
    </source>
</evidence>
<dbReference type="InterPro" id="IPR001259">
    <property type="entry name" value="Prot_inh_calpain"/>
</dbReference>
<feature type="compositionally biased region" description="Low complexity" evidence="12">
    <location>
        <begin position="902"/>
        <end position="915"/>
    </location>
</feature>
<dbReference type="Pfam" id="PF00748">
    <property type="entry name" value="Calpain_inhib"/>
    <property type="match status" value="5"/>
</dbReference>
<dbReference type="Ensembl" id="ENSDLAT00005061756.2">
    <property type="protein sequence ID" value="ENSDLAP00005058250.2"/>
    <property type="gene ID" value="ENSDLAG00005024634.2"/>
</dbReference>
<feature type="region of interest" description="Disordered" evidence="12">
    <location>
        <begin position="988"/>
        <end position="1007"/>
    </location>
</feature>
<keyword evidence="10" id="KW-0007">Acetylation</keyword>
<reference evidence="13" key="2">
    <citation type="submission" date="2025-09" db="UniProtKB">
        <authorList>
            <consortium name="Ensembl"/>
        </authorList>
    </citation>
    <scope>IDENTIFICATION</scope>
</reference>
<reference evidence="13" key="1">
    <citation type="submission" date="2025-08" db="UniProtKB">
        <authorList>
            <consortium name="Ensembl"/>
        </authorList>
    </citation>
    <scope>IDENTIFICATION</scope>
</reference>
<feature type="region of interest" description="Disordered" evidence="12">
    <location>
        <begin position="761"/>
        <end position="798"/>
    </location>
</feature>
<dbReference type="GO" id="GO:0005737">
    <property type="term" value="C:cytoplasm"/>
    <property type="evidence" value="ECO:0007669"/>
    <property type="project" value="TreeGrafter"/>
</dbReference>
<feature type="region of interest" description="Disordered" evidence="12">
    <location>
        <begin position="1144"/>
        <end position="1242"/>
    </location>
</feature>
<dbReference type="InterPro" id="IPR026998">
    <property type="entry name" value="Calpastatin"/>
</dbReference>
<dbReference type="GeneTree" id="ENSGT00390000002993"/>
<evidence type="ECO:0000256" key="4">
    <source>
        <dbReference type="ARBA" id="ARBA00022499"/>
    </source>
</evidence>